<dbReference type="EMBL" id="JAAMPC010000013">
    <property type="protein sequence ID" value="KAG2268435.1"/>
    <property type="molecule type" value="Genomic_DNA"/>
</dbReference>
<name>A0A8X7QGZ3_BRACI</name>
<comment type="caution">
    <text evidence="2">The sequence shown here is derived from an EMBL/GenBank/DDBJ whole genome shotgun (WGS) entry which is preliminary data.</text>
</comment>
<protein>
    <submittedName>
        <fullName evidence="2">Uncharacterized protein</fullName>
    </submittedName>
</protein>
<keyword evidence="3" id="KW-1185">Reference proteome</keyword>
<evidence type="ECO:0000313" key="3">
    <source>
        <dbReference type="Proteomes" id="UP000886595"/>
    </source>
</evidence>
<gene>
    <name evidence="2" type="ORF">Bca52824_062990</name>
</gene>
<feature type="region of interest" description="Disordered" evidence="1">
    <location>
        <begin position="83"/>
        <end position="107"/>
    </location>
</feature>
<feature type="compositionally biased region" description="Basic and acidic residues" evidence="1">
    <location>
        <begin position="94"/>
        <end position="107"/>
    </location>
</feature>
<dbReference type="AlphaFoldDB" id="A0A8X7QGZ3"/>
<proteinExistence type="predicted"/>
<evidence type="ECO:0000313" key="2">
    <source>
        <dbReference type="EMBL" id="KAG2268435.1"/>
    </source>
</evidence>
<accession>A0A8X7QGZ3</accession>
<reference evidence="2 3" key="1">
    <citation type="submission" date="2020-02" db="EMBL/GenBank/DDBJ databases">
        <authorList>
            <person name="Ma Q."/>
            <person name="Huang Y."/>
            <person name="Song X."/>
            <person name="Pei D."/>
        </authorList>
    </citation>
    <scope>NUCLEOTIDE SEQUENCE [LARGE SCALE GENOMIC DNA]</scope>
    <source>
        <strain evidence="2">Sxm20200214</strain>
        <tissue evidence="2">Leaf</tissue>
    </source>
</reference>
<organism evidence="2 3">
    <name type="scientific">Brassica carinata</name>
    <name type="common">Ethiopian mustard</name>
    <name type="synonym">Abyssinian cabbage</name>
    <dbReference type="NCBI Taxonomy" id="52824"/>
    <lineage>
        <taxon>Eukaryota</taxon>
        <taxon>Viridiplantae</taxon>
        <taxon>Streptophyta</taxon>
        <taxon>Embryophyta</taxon>
        <taxon>Tracheophyta</taxon>
        <taxon>Spermatophyta</taxon>
        <taxon>Magnoliopsida</taxon>
        <taxon>eudicotyledons</taxon>
        <taxon>Gunneridae</taxon>
        <taxon>Pentapetalae</taxon>
        <taxon>rosids</taxon>
        <taxon>malvids</taxon>
        <taxon>Brassicales</taxon>
        <taxon>Brassicaceae</taxon>
        <taxon>Brassiceae</taxon>
        <taxon>Brassica</taxon>
    </lineage>
</organism>
<evidence type="ECO:0000256" key="1">
    <source>
        <dbReference type="SAM" id="MobiDB-lite"/>
    </source>
</evidence>
<dbReference type="Proteomes" id="UP000886595">
    <property type="component" value="Unassembled WGS sequence"/>
</dbReference>
<sequence>MLSDITLKRYKKVQDPRVSPTLIIFCATLLCTKAFPEAFTSSFFGLQRTRLRECKTLAIQNILTDPVMRQIMSFQENPQLALLHKEKKNSSTKTHADPDDHEQIQSI</sequence>